<dbReference type="AlphaFoldDB" id="A0A6M0R8P4"/>
<organism evidence="1 2">
    <name type="scientific">Clostridium niameyense</name>
    <dbReference type="NCBI Taxonomy" id="1622073"/>
    <lineage>
        <taxon>Bacteria</taxon>
        <taxon>Bacillati</taxon>
        <taxon>Bacillota</taxon>
        <taxon>Clostridia</taxon>
        <taxon>Eubacteriales</taxon>
        <taxon>Clostridiaceae</taxon>
        <taxon>Clostridium</taxon>
    </lineage>
</organism>
<dbReference type="EMBL" id="SXDP01000001">
    <property type="protein sequence ID" value="NEZ45949.1"/>
    <property type="molecule type" value="Genomic_DNA"/>
</dbReference>
<dbReference type="NCBIfam" id="TIGR00099">
    <property type="entry name" value="Cof-subfamily"/>
    <property type="match status" value="1"/>
</dbReference>
<sequence length="274" mass="31489">MKYKLIAIDMDGTLLNDEKAITDKNLFMINKAKENNVKIVIASGRVPGGLKFYENTIAKGEPMICSNGGIVLDDNKKTIFNNGIPKDKLFKIIDILREKKDTYYHFYHNDIMCTEKLEFGSCKFYNFNKNIDRKYRMEIRIVPNSKEYVKKIEEPISKIVIMDEDFNYLKELEEMINRVCSVSITRSDLNNLEITNEGIDKGQGLSILSDYYKIPLSECIAIGNDENDISMIKKAGIGVVMKNARDYVKSFGDYTTLRDNNEDGIAEVIEKFIF</sequence>
<dbReference type="Gene3D" id="3.40.50.1000">
    <property type="entry name" value="HAD superfamily/HAD-like"/>
    <property type="match status" value="1"/>
</dbReference>
<gene>
    <name evidence="1" type="ORF">FDF74_01835</name>
</gene>
<dbReference type="Gene3D" id="3.30.1240.10">
    <property type="match status" value="1"/>
</dbReference>
<proteinExistence type="predicted"/>
<dbReference type="SFLD" id="SFLDG01140">
    <property type="entry name" value="C2.B:_Phosphomannomutase_and_P"/>
    <property type="match status" value="1"/>
</dbReference>
<dbReference type="CDD" id="cd07516">
    <property type="entry name" value="HAD_Pase"/>
    <property type="match status" value="1"/>
</dbReference>
<accession>A0A6M0R8P4</accession>
<dbReference type="PANTHER" id="PTHR10000">
    <property type="entry name" value="PHOSPHOSERINE PHOSPHATASE"/>
    <property type="match status" value="1"/>
</dbReference>
<evidence type="ECO:0000313" key="1">
    <source>
        <dbReference type="EMBL" id="NEZ45949.1"/>
    </source>
</evidence>
<keyword evidence="2" id="KW-1185">Reference proteome</keyword>
<name>A0A6M0R8P4_9CLOT</name>
<dbReference type="GO" id="GO:0016791">
    <property type="term" value="F:phosphatase activity"/>
    <property type="evidence" value="ECO:0007669"/>
    <property type="project" value="TreeGrafter"/>
</dbReference>
<dbReference type="Pfam" id="PF08282">
    <property type="entry name" value="Hydrolase_3"/>
    <property type="match status" value="1"/>
</dbReference>
<dbReference type="Proteomes" id="UP000473885">
    <property type="component" value="Unassembled WGS sequence"/>
</dbReference>
<dbReference type="GO" id="GO:0005829">
    <property type="term" value="C:cytosol"/>
    <property type="evidence" value="ECO:0007669"/>
    <property type="project" value="TreeGrafter"/>
</dbReference>
<dbReference type="InterPro" id="IPR036412">
    <property type="entry name" value="HAD-like_sf"/>
</dbReference>
<comment type="caution">
    <text evidence="1">The sequence shown here is derived from an EMBL/GenBank/DDBJ whole genome shotgun (WGS) entry which is preliminary data.</text>
</comment>
<reference evidence="1 2" key="1">
    <citation type="submission" date="2019-04" db="EMBL/GenBank/DDBJ databases">
        <title>Genome sequencing of Clostridium botulinum Groups I-IV and Clostridium butyricum.</title>
        <authorList>
            <person name="Brunt J."/>
            <person name="Van Vliet A.H.M."/>
            <person name="Stringer S.C."/>
            <person name="Carter A.T."/>
            <person name="Peck M.W."/>
        </authorList>
    </citation>
    <scope>NUCLEOTIDE SEQUENCE [LARGE SCALE GENOMIC DNA]</scope>
    <source>
        <strain evidence="1 2">IFR 18/094</strain>
    </source>
</reference>
<dbReference type="PROSITE" id="PS01228">
    <property type="entry name" value="COF_1"/>
    <property type="match status" value="1"/>
</dbReference>
<dbReference type="NCBIfam" id="TIGR01484">
    <property type="entry name" value="HAD-SF-IIB"/>
    <property type="match status" value="1"/>
</dbReference>
<dbReference type="InterPro" id="IPR023214">
    <property type="entry name" value="HAD_sf"/>
</dbReference>
<dbReference type="PANTHER" id="PTHR10000:SF8">
    <property type="entry name" value="HAD SUPERFAMILY HYDROLASE-LIKE, TYPE 3"/>
    <property type="match status" value="1"/>
</dbReference>
<dbReference type="SUPFAM" id="SSF56784">
    <property type="entry name" value="HAD-like"/>
    <property type="match status" value="1"/>
</dbReference>
<dbReference type="InterPro" id="IPR000150">
    <property type="entry name" value="Cof"/>
</dbReference>
<dbReference type="InterPro" id="IPR006379">
    <property type="entry name" value="HAD-SF_hydro_IIB"/>
</dbReference>
<dbReference type="RefSeq" id="WP_163248300.1">
    <property type="nucleotide sequence ID" value="NZ_SXDP01000001.1"/>
</dbReference>
<dbReference type="GO" id="GO:0000287">
    <property type="term" value="F:magnesium ion binding"/>
    <property type="evidence" value="ECO:0007669"/>
    <property type="project" value="TreeGrafter"/>
</dbReference>
<evidence type="ECO:0000313" key="2">
    <source>
        <dbReference type="Proteomes" id="UP000473885"/>
    </source>
</evidence>
<protein>
    <submittedName>
        <fullName evidence="1">HAD family phosphatase</fullName>
    </submittedName>
</protein>
<dbReference type="SFLD" id="SFLDS00003">
    <property type="entry name" value="Haloacid_Dehalogenase"/>
    <property type="match status" value="1"/>
</dbReference>